<dbReference type="EMBL" id="CAEKKB010000008">
    <property type="protein sequence ID" value="CAB4319762.1"/>
    <property type="molecule type" value="Genomic_DNA"/>
</dbReference>
<sequence length="66" mass="7027">MGKAVWLKERTGLRSSLAEEYGWTTQLEDVAGLSIAKQGKEMRLGTAERAGVGSSWAASENASGQI</sequence>
<evidence type="ECO:0000313" key="3">
    <source>
        <dbReference type="Proteomes" id="UP000507222"/>
    </source>
</evidence>
<organism evidence="2 4">
    <name type="scientific">Prunus armeniaca</name>
    <name type="common">Apricot</name>
    <name type="synonym">Armeniaca vulgaris</name>
    <dbReference type="NCBI Taxonomy" id="36596"/>
    <lineage>
        <taxon>Eukaryota</taxon>
        <taxon>Viridiplantae</taxon>
        <taxon>Streptophyta</taxon>
        <taxon>Embryophyta</taxon>
        <taxon>Tracheophyta</taxon>
        <taxon>Spermatophyta</taxon>
        <taxon>Magnoliopsida</taxon>
        <taxon>eudicotyledons</taxon>
        <taxon>Gunneridae</taxon>
        <taxon>Pentapetalae</taxon>
        <taxon>rosids</taxon>
        <taxon>fabids</taxon>
        <taxon>Rosales</taxon>
        <taxon>Rosaceae</taxon>
        <taxon>Amygdaloideae</taxon>
        <taxon>Amygdaleae</taxon>
        <taxon>Prunus</taxon>
    </lineage>
</organism>
<reference evidence="2 3" key="2">
    <citation type="submission" date="2020-05" db="EMBL/GenBank/DDBJ databases">
        <authorList>
            <person name="Campoy J."/>
            <person name="Schneeberger K."/>
            <person name="Spophaly S."/>
        </authorList>
    </citation>
    <scope>NUCLEOTIDE SEQUENCE [LARGE SCALE GENOMIC DNA]</scope>
    <source>
        <strain evidence="2">PruArmRojPasFocal</strain>
    </source>
</reference>
<dbReference type="Proteomes" id="UP000507245">
    <property type="component" value="Unassembled WGS sequence"/>
</dbReference>
<keyword evidence="4" id="KW-1185">Reference proteome</keyword>
<evidence type="ECO:0000313" key="1">
    <source>
        <dbReference type="EMBL" id="CAB4289366.1"/>
    </source>
</evidence>
<dbReference type="Proteomes" id="UP000507222">
    <property type="component" value="Unassembled WGS sequence"/>
</dbReference>
<dbReference type="AlphaFoldDB" id="A0A6J5Y595"/>
<protein>
    <submittedName>
        <fullName evidence="2">Uncharacterized protein</fullName>
    </submittedName>
</protein>
<name>A0A6J5Y595_PRUAR</name>
<evidence type="ECO:0000313" key="4">
    <source>
        <dbReference type="Proteomes" id="UP000507245"/>
    </source>
</evidence>
<proteinExistence type="predicted"/>
<dbReference type="EMBL" id="CAEKDK010000008">
    <property type="protein sequence ID" value="CAB4289366.1"/>
    <property type="molecule type" value="Genomic_DNA"/>
</dbReference>
<accession>A0A6J5Y595</accession>
<gene>
    <name evidence="1" type="ORF">CURHAP_LOCUS47972</name>
    <name evidence="2" type="ORF">ORAREDHAP_LOCUS47366</name>
</gene>
<reference evidence="4" key="1">
    <citation type="journal article" date="2020" name="Genome Biol.">
        <title>Gamete binning: chromosome-level and haplotype-resolved genome assembly enabled by high-throughput single-cell sequencing of gamete genomes.</title>
        <authorList>
            <person name="Campoy J.A."/>
            <person name="Sun H."/>
            <person name="Goel M."/>
            <person name="Jiao W.-B."/>
            <person name="Folz-Donahue K."/>
            <person name="Wang N."/>
            <person name="Rubio M."/>
            <person name="Liu C."/>
            <person name="Kukat C."/>
            <person name="Ruiz D."/>
            <person name="Huettel B."/>
            <person name="Schneeberger K."/>
        </authorList>
    </citation>
    <scope>NUCLEOTIDE SEQUENCE [LARGE SCALE GENOMIC DNA]</scope>
    <source>
        <strain evidence="4">cv. Rojo Pasion</strain>
    </source>
</reference>
<evidence type="ECO:0000313" key="2">
    <source>
        <dbReference type="EMBL" id="CAB4319762.1"/>
    </source>
</evidence>